<sequence length="1407" mass="156939">MSYYLSKRHLTVGDPTPFPPGLPKYTNWRFPAKIKMSNGILLLCLNLDVDPPDIVKTQPCAVLECWVDPHSLPSNKAIEAIGTNLQHQFETLNPRMKYKPLLDPSVDDARKFCINLRKLAQDERVLFYYNGHGVPKPTPSGELWVFNKSYSQYIPVSLWDLQNWLGSPCVYVWDTSSAGHLLENYVRLAEQRDAEIRAQHGGIFPEGATPFSDCLQLAACMADEQLPMCPDLPADLFTSCLTSPIETAIRWFLLKRANLPISITPDMTMQIPGDLRDRRTPLGELNWIFTAVTDTIAWTSFPRETFKELFRRDLLVAALFRNFLLAERIMKNYHCTPYTHPRLPPTNTHPMWAAWDLAVDSCVAQLPRLLARDRNPSAEPYEYVPSTFFADSLTAFDVWLSRGGCALSAPVPAPNPEYPPVDPLTIPVTCDATHKHALVPRRPPEQLPIVLQVLLAQVHRLRALISFAQFCDLGPWAVNLALTIGIFPYMVKLLMAPPGDVRPVLIFIWARICAVAPDVRTELLGVGAGSPGVNGVSYFASVLAAREEPTFVLIPNAAEHRAMCAFVLTTIARGSLAGQTALANEGVLETCLERLKDSSDYLLRVWVVMCIAQLWAGNDKIKDDAVLLDAPEVLITQLGPELAPDVRAAFVYALSTFLGAIGAPVSNGEDLQFADTPPAVDPQFLHGGGGTGSLPSVLERGHYKLEAGISTSAVLAVREDASPMVRKEAVVLISAIVEAWRGHIIVCAWIYWEEERLSLKQMNHTSSQESPRTLVDTVLDVWQRHLSLDSDETWPETCYQALSGYFTVWAFLLELAGDPFPEVADKAKLVVDWVVERLLGSGFPLAGVDVELHRGQKQTQTQIFPGSIGPQTKKPTHLKRTSSIAHVAHALKTLGNYALDGLSRPASPSRPLTPEWDEERTDTESRISEAIEALEQLIGEDMFRLKARRAGKRLRDRDADQETNGVKLPLRSKFYEWCNEYFMEPQMKQVESHEPGSKIYNMQLWRRSRNERILTETQAQAEFAPQCEWDRPVSTFHASGASPRIALHAYDTHVSVATDRDKLSVWDWAQRKCLRSWSNRNPSSSTITSVRFINDDTDGLVVAGSSDGIVRIWRHENESAQTNIQLLSAFRAIPSLVVLKRGPGLVMDWSQAAGAFLVGGDSKELLVWDATSETKVDSISTQSNSPLTALTADFSSSPLIVAGFADGTIKVFDRRLRDLDSVIRIHREHASWIVGAKCQRHDEKTLVTASVDGQVHLWDSRNAGQSLHTWRIHERMASFDLHEQTGVFVSTSSLTQSNWRSHTTVVHSLRTGEDRANVLSRVIHPTGLHEMPTTHILPYHSNVVFHPNEMLYAVAGADGTIRLVGCKLQDRREQMYAGILRPYDIPPSARSSMDVNGFQHPDPNVIV</sequence>
<dbReference type="Pfam" id="PF00400">
    <property type="entry name" value="WD40"/>
    <property type="match status" value="2"/>
</dbReference>
<dbReference type="GO" id="GO:0005737">
    <property type="term" value="C:cytoplasm"/>
    <property type="evidence" value="ECO:0007669"/>
    <property type="project" value="TreeGrafter"/>
</dbReference>
<dbReference type="EMBL" id="BPWL01000008">
    <property type="protein sequence ID" value="GJJ13057.1"/>
    <property type="molecule type" value="Genomic_DNA"/>
</dbReference>
<dbReference type="PANTHER" id="PTHR12848:SF16">
    <property type="entry name" value="REGULATORY-ASSOCIATED PROTEIN OF MTOR"/>
    <property type="match status" value="1"/>
</dbReference>
<evidence type="ECO:0000313" key="7">
    <source>
        <dbReference type="EMBL" id="GJJ13057.1"/>
    </source>
</evidence>
<dbReference type="InterPro" id="IPR001680">
    <property type="entry name" value="WD40_rpt"/>
</dbReference>
<dbReference type="GO" id="GO:0010506">
    <property type="term" value="P:regulation of autophagy"/>
    <property type="evidence" value="ECO:0007669"/>
    <property type="project" value="TreeGrafter"/>
</dbReference>
<dbReference type="GO" id="GO:0009267">
    <property type="term" value="P:cellular response to starvation"/>
    <property type="evidence" value="ECO:0007669"/>
    <property type="project" value="TreeGrafter"/>
</dbReference>
<dbReference type="GO" id="GO:0031931">
    <property type="term" value="C:TORC1 complex"/>
    <property type="evidence" value="ECO:0007669"/>
    <property type="project" value="InterPro"/>
</dbReference>
<feature type="repeat" description="WD" evidence="4">
    <location>
        <begin position="1080"/>
        <end position="1123"/>
    </location>
</feature>
<dbReference type="PROSITE" id="PS50082">
    <property type="entry name" value="WD_REPEATS_2"/>
    <property type="match status" value="1"/>
</dbReference>
<evidence type="ECO:0000256" key="1">
    <source>
        <dbReference type="ARBA" id="ARBA00009257"/>
    </source>
</evidence>
<dbReference type="InterPro" id="IPR011989">
    <property type="entry name" value="ARM-like"/>
</dbReference>
<comment type="similarity">
    <text evidence="1">Belongs to the WD repeat RAPTOR family.</text>
</comment>
<keyword evidence="2 4" id="KW-0853">WD repeat</keyword>
<dbReference type="SUPFAM" id="SSF48371">
    <property type="entry name" value="ARM repeat"/>
    <property type="match status" value="1"/>
</dbReference>
<dbReference type="GO" id="GO:0030674">
    <property type="term" value="F:protein-macromolecule adaptor activity"/>
    <property type="evidence" value="ECO:0007669"/>
    <property type="project" value="TreeGrafter"/>
</dbReference>
<dbReference type="InterPro" id="IPR029347">
    <property type="entry name" value="Raptor_N"/>
</dbReference>
<dbReference type="InterPro" id="IPR015943">
    <property type="entry name" value="WD40/YVTN_repeat-like_dom_sf"/>
</dbReference>
<reference evidence="7" key="1">
    <citation type="submission" date="2021-10" db="EMBL/GenBank/DDBJ databases">
        <title>De novo Genome Assembly of Clathrus columnatus (Basidiomycota, Fungi) Using Illumina and Nanopore Sequence Data.</title>
        <authorList>
            <person name="Ogiso-Tanaka E."/>
            <person name="Itagaki H."/>
            <person name="Hosoya T."/>
            <person name="Hosaka K."/>
        </authorList>
    </citation>
    <scope>NUCLEOTIDE SEQUENCE</scope>
    <source>
        <strain evidence="7">MO-923</strain>
    </source>
</reference>
<dbReference type="Pfam" id="PF14538">
    <property type="entry name" value="Raptor_N"/>
    <property type="match status" value="1"/>
</dbReference>
<evidence type="ECO:0000256" key="3">
    <source>
        <dbReference type="ARBA" id="ARBA00022737"/>
    </source>
</evidence>
<dbReference type="PANTHER" id="PTHR12848">
    <property type="entry name" value="REGULATORY-ASSOCIATED PROTEIN OF MTOR"/>
    <property type="match status" value="1"/>
</dbReference>
<evidence type="ECO:0000313" key="8">
    <source>
        <dbReference type="Proteomes" id="UP001050691"/>
    </source>
</evidence>
<feature type="domain" description="Raptor N-terminal CASPase-like" evidence="6">
    <location>
        <begin position="33"/>
        <end position="186"/>
    </location>
</feature>
<dbReference type="PRINTS" id="PR01547">
    <property type="entry name" value="YEAST176DUF"/>
</dbReference>
<evidence type="ECO:0000259" key="6">
    <source>
        <dbReference type="SMART" id="SM01302"/>
    </source>
</evidence>
<dbReference type="Gene3D" id="2.130.10.10">
    <property type="entry name" value="YVTN repeat-like/Quinoprotein amine dehydrogenase"/>
    <property type="match status" value="2"/>
</dbReference>
<gene>
    <name evidence="7" type="ORF">Clacol_007306</name>
</gene>
<comment type="caution">
    <text evidence="7">The sequence shown here is derived from an EMBL/GenBank/DDBJ whole genome shotgun (WGS) entry which is preliminary data.</text>
</comment>
<keyword evidence="3" id="KW-0677">Repeat</keyword>
<dbReference type="InterPro" id="IPR004083">
    <property type="entry name" value="Raptor"/>
</dbReference>
<evidence type="ECO:0000256" key="4">
    <source>
        <dbReference type="PROSITE-ProRule" id="PRU00221"/>
    </source>
</evidence>
<evidence type="ECO:0000256" key="2">
    <source>
        <dbReference type="ARBA" id="ARBA00022574"/>
    </source>
</evidence>
<dbReference type="SMART" id="SM00320">
    <property type="entry name" value="WD40"/>
    <property type="match status" value="5"/>
</dbReference>
<dbReference type="Proteomes" id="UP001050691">
    <property type="component" value="Unassembled WGS sequence"/>
</dbReference>
<dbReference type="SUPFAM" id="SSF50978">
    <property type="entry name" value="WD40 repeat-like"/>
    <property type="match status" value="1"/>
</dbReference>
<proteinExistence type="inferred from homology"/>
<accession>A0AAV5AH48</accession>
<dbReference type="SMART" id="SM01302">
    <property type="entry name" value="Raptor_N"/>
    <property type="match status" value="1"/>
</dbReference>
<dbReference type="Gene3D" id="1.25.10.10">
    <property type="entry name" value="Leucine-rich Repeat Variant"/>
    <property type="match status" value="1"/>
</dbReference>
<evidence type="ECO:0000256" key="5">
    <source>
        <dbReference type="SAM" id="MobiDB-lite"/>
    </source>
</evidence>
<dbReference type="GO" id="GO:0031929">
    <property type="term" value="P:TOR signaling"/>
    <property type="evidence" value="ECO:0007669"/>
    <property type="project" value="InterPro"/>
</dbReference>
<feature type="region of interest" description="Disordered" evidence="5">
    <location>
        <begin position="902"/>
        <end position="924"/>
    </location>
</feature>
<dbReference type="InterPro" id="IPR016024">
    <property type="entry name" value="ARM-type_fold"/>
</dbReference>
<dbReference type="GO" id="GO:0030307">
    <property type="term" value="P:positive regulation of cell growth"/>
    <property type="evidence" value="ECO:0007669"/>
    <property type="project" value="TreeGrafter"/>
</dbReference>
<name>A0AAV5AH48_9AGAM</name>
<dbReference type="GO" id="GO:0071230">
    <property type="term" value="P:cellular response to amino acid stimulus"/>
    <property type="evidence" value="ECO:0007669"/>
    <property type="project" value="TreeGrafter"/>
</dbReference>
<protein>
    <recommendedName>
        <fullName evidence="6">Raptor N-terminal CASPase-like domain-containing protein</fullName>
    </recommendedName>
</protein>
<organism evidence="7 8">
    <name type="scientific">Clathrus columnatus</name>
    <dbReference type="NCBI Taxonomy" id="1419009"/>
    <lineage>
        <taxon>Eukaryota</taxon>
        <taxon>Fungi</taxon>
        <taxon>Dikarya</taxon>
        <taxon>Basidiomycota</taxon>
        <taxon>Agaricomycotina</taxon>
        <taxon>Agaricomycetes</taxon>
        <taxon>Phallomycetidae</taxon>
        <taxon>Phallales</taxon>
        <taxon>Clathraceae</taxon>
        <taxon>Clathrus</taxon>
    </lineage>
</organism>
<dbReference type="InterPro" id="IPR036322">
    <property type="entry name" value="WD40_repeat_dom_sf"/>
</dbReference>
<keyword evidence="8" id="KW-1185">Reference proteome</keyword>